<dbReference type="Pfam" id="PF01135">
    <property type="entry name" value="PCMT"/>
    <property type="match status" value="1"/>
</dbReference>
<accession>X1HE50</accession>
<protein>
    <recommendedName>
        <fullName evidence="2">Protein-L-isoaspartate O-methyltransferase</fullName>
    </recommendedName>
</protein>
<sequence>MRKYLVYAIMAGLVIFLSRVTIFSAEKSKEDIYRLRREKMVADQIVARGVKDEKVLLAMGTVPRHKFVSEDLINSAYEDRPLPI</sequence>
<dbReference type="AlphaFoldDB" id="X1HE50"/>
<dbReference type="InterPro" id="IPR029063">
    <property type="entry name" value="SAM-dependent_MTases_sf"/>
</dbReference>
<evidence type="ECO:0000313" key="1">
    <source>
        <dbReference type="EMBL" id="GAH52114.1"/>
    </source>
</evidence>
<proteinExistence type="predicted"/>
<name>X1HE50_9ZZZZ</name>
<gene>
    <name evidence="1" type="ORF">S03H2_29902</name>
</gene>
<reference evidence="1" key="1">
    <citation type="journal article" date="2014" name="Front. Microbiol.">
        <title>High frequency of phylogenetically diverse reductive dehalogenase-homologous genes in deep subseafloor sedimentary metagenomes.</title>
        <authorList>
            <person name="Kawai M."/>
            <person name="Futagami T."/>
            <person name="Toyoda A."/>
            <person name="Takaki Y."/>
            <person name="Nishi S."/>
            <person name="Hori S."/>
            <person name="Arai W."/>
            <person name="Tsubouchi T."/>
            <person name="Morono Y."/>
            <person name="Uchiyama I."/>
            <person name="Ito T."/>
            <person name="Fujiyama A."/>
            <person name="Inagaki F."/>
            <person name="Takami H."/>
        </authorList>
    </citation>
    <scope>NUCLEOTIDE SEQUENCE</scope>
    <source>
        <strain evidence="1">Expedition CK06-06</strain>
    </source>
</reference>
<evidence type="ECO:0008006" key="2">
    <source>
        <dbReference type="Google" id="ProtNLM"/>
    </source>
</evidence>
<dbReference type="Gene3D" id="3.40.50.150">
    <property type="entry name" value="Vaccinia Virus protein VP39"/>
    <property type="match status" value="1"/>
</dbReference>
<organism evidence="1">
    <name type="scientific">marine sediment metagenome</name>
    <dbReference type="NCBI Taxonomy" id="412755"/>
    <lineage>
        <taxon>unclassified sequences</taxon>
        <taxon>metagenomes</taxon>
        <taxon>ecological metagenomes</taxon>
    </lineage>
</organism>
<feature type="non-terminal residue" evidence="1">
    <location>
        <position position="84"/>
    </location>
</feature>
<dbReference type="EMBL" id="BARU01018067">
    <property type="protein sequence ID" value="GAH52114.1"/>
    <property type="molecule type" value="Genomic_DNA"/>
</dbReference>
<comment type="caution">
    <text evidence="1">The sequence shown here is derived from an EMBL/GenBank/DDBJ whole genome shotgun (WGS) entry which is preliminary data.</text>
</comment>